<feature type="region of interest" description="Disordered" evidence="1">
    <location>
        <begin position="119"/>
        <end position="183"/>
    </location>
</feature>
<sequence>MLTRQRRDTIPTSPGWQAAAYHPEQAQARRKQVNDRASKKRRAVLMDIWIGDQAIINDQKPVWKLSTPYEPGLWTVTRVSGTMVTEEKGRDQVTRNISWFRKVTFEGPSDVLDGEDYLQHWSRTGDNGPESENELPFADGQSLPMQPVPSVRTAGDGKSRSPSGRYNLRPNPPPSQRLKDFCL</sequence>
<dbReference type="AlphaFoldDB" id="A0AAV7P6S0"/>
<feature type="region of interest" description="Disordered" evidence="1">
    <location>
        <begin position="1"/>
        <end position="37"/>
    </location>
</feature>
<comment type="caution">
    <text evidence="2">The sequence shown here is derived from an EMBL/GenBank/DDBJ whole genome shotgun (WGS) entry which is preliminary data.</text>
</comment>
<protein>
    <submittedName>
        <fullName evidence="2">Uncharacterized protein</fullName>
    </submittedName>
</protein>
<evidence type="ECO:0000313" key="2">
    <source>
        <dbReference type="EMBL" id="KAJ1123886.1"/>
    </source>
</evidence>
<keyword evidence="3" id="KW-1185">Reference proteome</keyword>
<gene>
    <name evidence="2" type="ORF">NDU88_002353</name>
</gene>
<dbReference type="EMBL" id="JANPWB010000011">
    <property type="protein sequence ID" value="KAJ1123886.1"/>
    <property type="molecule type" value="Genomic_DNA"/>
</dbReference>
<evidence type="ECO:0000313" key="3">
    <source>
        <dbReference type="Proteomes" id="UP001066276"/>
    </source>
</evidence>
<name>A0AAV7P6S0_PLEWA</name>
<organism evidence="2 3">
    <name type="scientific">Pleurodeles waltl</name>
    <name type="common">Iberian ribbed newt</name>
    <dbReference type="NCBI Taxonomy" id="8319"/>
    <lineage>
        <taxon>Eukaryota</taxon>
        <taxon>Metazoa</taxon>
        <taxon>Chordata</taxon>
        <taxon>Craniata</taxon>
        <taxon>Vertebrata</taxon>
        <taxon>Euteleostomi</taxon>
        <taxon>Amphibia</taxon>
        <taxon>Batrachia</taxon>
        <taxon>Caudata</taxon>
        <taxon>Salamandroidea</taxon>
        <taxon>Salamandridae</taxon>
        <taxon>Pleurodelinae</taxon>
        <taxon>Pleurodeles</taxon>
    </lineage>
</organism>
<dbReference type="Proteomes" id="UP001066276">
    <property type="component" value="Chromosome 7"/>
</dbReference>
<proteinExistence type="predicted"/>
<evidence type="ECO:0000256" key="1">
    <source>
        <dbReference type="SAM" id="MobiDB-lite"/>
    </source>
</evidence>
<reference evidence="2" key="1">
    <citation type="journal article" date="2022" name="bioRxiv">
        <title>Sequencing and chromosome-scale assembly of the giantPleurodeles waltlgenome.</title>
        <authorList>
            <person name="Brown T."/>
            <person name="Elewa A."/>
            <person name="Iarovenko S."/>
            <person name="Subramanian E."/>
            <person name="Araus A.J."/>
            <person name="Petzold A."/>
            <person name="Susuki M."/>
            <person name="Suzuki K.-i.T."/>
            <person name="Hayashi T."/>
            <person name="Toyoda A."/>
            <person name="Oliveira C."/>
            <person name="Osipova E."/>
            <person name="Leigh N.D."/>
            <person name="Simon A."/>
            <person name="Yun M.H."/>
        </authorList>
    </citation>
    <scope>NUCLEOTIDE SEQUENCE</scope>
    <source>
        <strain evidence="2">20211129_DDA</strain>
        <tissue evidence="2">Liver</tissue>
    </source>
</reference>
<accession>A0AAV7P6S0</accession>